<feature type="non-terminal residue" evidence="3">
    <location>
        <position position="1"/>
    </location>
</feature>
<evidence type="ECO:0000256" key="1">
    <source>
        <dbReference type="SAM" id="MobiDB-lite"/>
    </source>
</evidence>
<feature type="compositionally biased region" description="Low complexity" evidence="1">
    <location>
        <begin position="107"/>
        <end position="128"/>
    </location>
</feature>
<feature type="region of interest" description="Disordered" evidence="1">
    <location>
        <begin position="780"/>
        <end position="812"/>
    </location>
</feature>
<feature type="compositionally biased region" description="Basic and acidic residues" evidence="1">
    <location>
        <begin position="22"/>
        <end position="43"/>
    </location>
</feature>
<dbReference type="PROSITE" id="PS51782">
    <property type="entry name" value="LYSM"/>
    <property type="match status" value="1"/>
</dbReference>
<feature type="region of interest" description="Disordered" evidence="1">
    <location>
        <begin position="219"/>
        <end position="239"/>
    </location>
</feature>
<evidence type="ECO:0000259" key="2">
    <source>
        <dbReference type="PROSITE" id="PS51782"/>
    </source>
</evidence>
<feature type="region of interest" description="Disordered" evidence="1">
    <location>
        <begin position="733"/>
        <end position="758"/>
    </location>
</feature>
<evidence type="ECO:0000313" key="3">
    <source>
        <dbReference type="EMBL" id="CEK85495.1"/>
    </source>
</evidence>
<feature type="region of interest" description="Disordered" evidence="1">
    <location>
        <begin position="107"/>
        <end position="136"/>
    </location>
</feature>
<gene>
    <name evidence="3" type="primary">ORF148492</name>
</gene>
<dbReference type="SMART" id="SM00257">
    <property type="entry name" value="LysM"/>
    <property type="match status" value="1"/>
</dbReference>
<proteinExistence type="predicted"/>
<feature type="region of interest" description="Disordered" evidence="1">
    <location>
        <begin position="373"/>
        <end position="401"/>
    </location>
</feature>
<feature type="region of interest" description="Disordered" evidence="1">
    <location>
        <begin position="522"/>
        <end position="594"/>
    </location>
</feature>
<dbReference type="Gene3D" id="3.10.350.10">
    <property type="entry name" value="LysM domain"/>
    <property type="match status" value="1"/>
</dbReference>
<feature type="region of interest" description="Disordered" evidence="1">
    <location>
        <begin position="1"/>
        <end position="82"/>
    </location>
</feature>
<dbReference type="EMBL" id="HACG01038630">
    <property type="protein sequence ID" value="CEK85495.1"/>
    <property type="molecule type" value="Transcribed_RNA"/>
</dbReference>
<feature type="compositionally biased region" description="Low complexity" evidence="1">
    <location>
        <begin position="221"/>
        <end position="232"/>
    </location>
</feature>
<organism evidence="3">
    <name type="scientific">Arion vulgaris</name>
    <dbReference type="NCBI Taxonomy" id="1028688"/>
    <lineage>
        <taxon>Eukaryota</taxon>
        <taxon>Metazoa</taxon>
        <taxon>Spiralia</taxon>
        <taxon>Lophotrochozoa</taxon>
        <taxon>Mollusca</taxon>
        <taxon>Gastropoda</taxon>
        <taxon>Heterobranchia</taxon>
        <taxon>Euthyneura</taxon>
        <taxon>Panpulmonata</taxon>
        <taxon>Eupulmonata</taxon>
        <taxon>Stylommatophora</taxon>
        <taxon>Helicina</taxon>
        <taxon>Arionoidea</taxon>
        <taxon>Arionidae</taxon>
        <taxon>Arion</taxon>
    </lineage>
</organism>
<feature type="non-terminal residue" evidence="3">
    <location>
        <position position="812"/>
    </location>
</feature>
<accession>A0A0B7B084</accession>
<feature type="compositionally biased region" description="Polar residues" evidence="1">
    <location>
        <begin position="573"/>
        <end position="582"/>
    </location>
</feature>
<feature type="region of interest" description="Disordered" evidence="1">
    <location>
        <begin position="631"/>
        <end position="657"/>
    </location>
</feature>
<feature type="domain" description="LysM" evidence="2">
    <location>
        <begin position="172"/>
        <end position="215"/>
    </location>
</feature>
<dbReference type="Pfam" id="PF01476">
    <property type="entry name" value="LysM"/>
    <property type="match status" value="1"/>
</dbReference>
<dbReference type="AlphaFoldDB" id="A0A0B7B084"/>
<protein>
    <recommendedName>
        <fullName evidence="2">LysM domain-containing protein</fullName>
    </recommendedName>
</protein>
<feature type="compositionally biased region" description="Polar residues" evidence="1">
    <location>
        <begin position="635"/>
        <end position="657"/>
    </location>
</feature>
<dbReference type="SUPFAM" id="SSF54106">
    <property type="entry name" value="LysM domain"/>
    <property type="match status" value="1"/>
</dbReference>
<dbReference type="InterPro" id="IPR036779">
    <property type="entry name" value="LysM_dom_sf"/>
</dbReference>
<feature type="region of interest" description="Disordered" evidence="1">
    <location>
        <begin position="672"/>
        <end position="702"/>
    </location>
</feature>
<dbReference type="InterPro" id="IPR018392">
    <property type="entry name" value="LysM"/>
</dbReference>
<feature type="region of interest" description="Disordered" evidence="1">
    <location>
        <begin position="256"/>
        <end position="288"/>
    </location>
</feature>
<feature type="compositionally biased region" description="Basic residues" evidence="1">
    <location>
        <begin position="1"/>
        <end position="10"/>
    </location>
</feature>
<feature type="compositionally biased region" description="Polar residues" evidence="1">
    <location>
        <begin position="63"/>
        <end position="75"/>
    </location>
</feature>
<name>A0A0B7B084_9EUPU</name>
<sequence length="812" mass="87931">EKSKRIKGMSKLKSMFRSATGESDKGISHLDEDGARSKAETSTKKGYPSNSPHHYPSEAVWVTSASHPSPFSPLSTDDDGHPVTAASRIQVHTSGFLSDLSLQSTPLTSSTASTTSYKADTSPSSSSSHHNKTLTPQELHETVLSALGDTSIPTEKLSGQRKITKKAPTGTFLYNVQEGDTLVKIGARFEVTPSELEKINRLVSRTVFVGQTLFVTDPNYTSMTSPTSSASSIQDTRPKMDIPLTGLSSVPGHAVQVTSTTESVLQPVASKKQHGSPHQSSQVEEEPDKECLQKFLKMPVRRVLDDGQTLSASEGITVKGTLLVTPNAIMFDPNVHDPIVIDNEDQLKFSVVVYMEEIKSVALYHDISPSMFSKQSKKLRGQSPRPETYRSQQGKRPQVEGHAGIQAELDPAATASSVIGTSSRLTPDGASAVVDIGQRRFSPDGGEAHTGRTSEELEHMSEMTTQHITDLNVQLSGRASQEVERALNSSHGYTTTSPVIKQMSHSSELDVCEMSQLQGTTQGIGETRDFGPHMGRSSSEVDRHTSSALGRISDASPGDMTGHSNFTERSDSTSDNLSTPTQGFAPVHFTDRSPMTVTTHPKAVPGQRMMLLSQSPITCTDLKSEQNRIAEDTEVSTSDVSNVTADQSLHGSSDNWSDFSRSRYSSVQVASHFGNNEPSRSHAVTDSSTLSPQSGNKVSTNQEYTTTFKDRSDTHTVGDKLAFQVGDLNLSSTAERIDETDEDSSIPKDDKTQLPFSPLRTPAQHISSFLNYTSSFFRNNNTTTTDEEDSLDTSADGKGRYTSVPSAAPYQL</sequence>
<reference evidence="3" key="1">
    <citation type="submission" date="2014-12" db="EMBL/GenBank/DDBJ databases">
        <title>Insight into the proteome of Arion vulgaris.</title>
        <authorList>
            <person name="Aradska J."/>
            <person name="Bulat T."/>
            <person name="Smidak R."/>
            <person name="Sarate P."/>
            <person name="Gangsoo J."/>
            <person name="Sialana F."/>
            <person name="Bilban M."/>
            <person name="Lubec G."/>
        </authorList>
    </citation>
    <scope>NUCLEOTIDE SEQUENCE</scope>
    <source>
        <tissue evidence="3">Skin</tissue>
    </source>
</reference>